<dbReference type="Proteomes" id="UP001177003">
    <property type="component" value="Chromosome 8"/>
</dbReference>
<name>A0AA35ZNE5_LACSI</name>
<accession>A0AA35ZNE5</accession>
<proteinExistence type="predicted"/>
<evidence type="ECO:0000313" key="2">
    <source>
        <dbReference type="Proteomes" id="UP001177003"/>
    </source>
</evidence>
<dbReference type="AlphaFoldDB" id="A0AA35ZNE5"/>
<dbReference type="EMBL" id="OX465084">
    <property type="protein sequence ID" value="CAI9295701.1"/>
    <property type="molecule type" value="Genomic_DNA"/>
</dbReference>
<organism evidence="1 2">
    <name type="scientific">Lactuca saligna</name>
    <name type="common">Willowleaf lettuce</name>
    <dbReference type="NCBI Taxonomy" id="75948"/>
    <lineage>
        <taxon>Eukaryota</taxon>
        <taxon>Viridiplantae</taxon>
        <taxon>Streptophyta</taxon>
        <taxon>Embryophyta</taxon>
        <taxon>Tracheophyta</taxon>
        <taxon>Spermatophyta</taxon>
        <taxon>Magnoliopsida</taxon>
        <taxon>eudicotyledons</taxon>
        <taxon>Gunneridae</taxon>
        <taxon>Pentapetalae</taxon>
        <taxon>asterids</taxon>
        <taxon>campanulids</taxon>
        <taxon>Asterales</taxon>
        <taxon>Asteraceae</taxon>
        <taxon>Cichorioideae</taxon>
        <taxon>Cichorieae</taxon>
        <taxon>Lactucinae</taxon>
        <taxon>Lactuca</taxon>
    </lineage>
</organism>
<sequence length="217" mass="24788">MLVVHSSVTHERLDQISTKYHLVEEDRVVLPSSMVVIDCLPSSIVGFYLYYFEFPYRKGFHTLGIIIDQKPDMTPDLSQDIDKICRLNVMMKKFPTAVLGQADGSQLLFLLSEFVEGKILALNLGSDDFNLPILDENFDGSWTEGSINKESESLFRVHELYDDDTGEKTLNVITILLLFFGMMVKVKVENRRLFFVRGVGIQNCFYSSCDCSICWRG</sequence>
<protein>
    <submittedName>
        <fullName evidence="1">Uncharacterized protein</fullName>
    </submittedName>
</protein>
<evidence type="ECO:0000313" key="1">
    <source>
        <dbReference type="EMBL" id="CAI9295701.1"/>
    </source>
</evidence>
<gene>
    <name evidence="1" type="ORF">LSALG_LOCUS34624</name>
</gene>
<reference evidence="1" key="1">
    <citation type="submission" date="2023-04" db="EMBL/GenBank/DDBJ databases">
        <authorList>
            <person name="Vijverberg K."/>
            <person name="Xiong W."/>
            <person name="Schranz E."/>
        </authorList>
    </citation>
    <scope>NUCLEOTIDE SEQUENCE</scope>
</reference>
<keyword evidence="2" id="KW-1185">Reference proteome</keyword>